<organism evidence="2 3">
    <name type="scientific">Granulicella mallensis</name>
    <dbReference type="NCBI Taxonomy" id="940614"/>
    <lineage>
        <taxon>Bacteria</taxon>
        <taxon>Pseudomonadati</taxon>
        <taxon>Acidobacteriota</taxon>
        <taxon>Terriglobia</taxon>
        <taxon>Terriglobales</taxon>
        <taxon>Acidobacteriaceae</taxon>
        <taxon>Granulicella</taxon>
    </lineage>
</organism>
<protein>
    <submittedName>
        <fullName evidence="2">Drug/metabolite transporter (DMT)-like permease</fullName>
    </submittedName>
</protein>
<keyword evidence="1" id="KW-0812">Transmembrane</keyword>
<dbReference type="EMBL" id="JACHIO010000029">
    <property type="protein sequence ID" value="MBB5066525.1"/>
    <property type="molecule type" value="Genomic_DNA"/>
</dbReference>
<feature type="transmembrane region" description="Helical" evidence="1">
    <location>
        <begin position="20"/>
        <end position="41"/>
    </location>
</feature>
<reference evidence="2 3" key="1">
    <citation type="submission" date="2020-08" db="EMBL/GenBank/DDBJ databases">
        <title>Genomic Encyclopedia of Type Strains, Phase IV (KMG-V): Genome sequencing to study the core and pangenomes of soil and plant-associated prokaryotes.</title>
        <authorList>
            <person name="Whitman W."/>
        </authorList>
    </citation>
    <scope>NUCLEOTIDE SEQUENCE [LARGE SCALE GENOMIC DNA]</scope>
    <source>
        <strain evidence="2 3">X5P3</strain>
    </source>
</reference>
<keyword evidence="1" id="KW-1133">Transmembrane helix</keyword>
<name>A0A7W7ZUQ7_9BACT</name>
<evidence type="ECO:0000256" key="1">
    <source>
        <dbReference type="SAM" id="Phobius"/>
    </source>
</evidence>
<accession>A0A7W7ZUQ7</accession>
<comment type="caution">
    <text evidence="2">The sequence shown here is derived from an EMBL/GenBank/DDBJ whole genome shotgun (WGS) entry which is preliminary data.</text>
</comment>
<dbReference type="Proteomes" id="UP000584867">
    <property type="component" value="Unassembled WGS sequence"/>
</dbReference>
<evidence type="ECO:0000313" key="2">
    <source>
        <dbReference type="EMBL" id="MBB5066525.1"/>
    </source>
</evidence>
<sequence length="98" mass="10774">MSMESEIGTDLQRSRKRFPLWLQLLALFLVAIGAVTVFVAVGNQGVQRCAVDYPHDGQCGLVAVMDDIYGFGLAGLILLVGVIVILRRWTRARGGQER</sequence>
<evidence type="ECO:0000313" key="3">
    <source>
        <dbReference type="Proteomes" id="UP000584867"/>
    </source>
</evidence>
<gene>
    <name evidence="2" type="ORF">HDF15_004905</name>
</gene>
<dbReference type="RefSeq" id="WP_184260274.1">
    <property type="nucleotide sequence ID" value="NZ_JACHIO010000029.1"/>
</dbReference>
<feature type="transmembrane region" description="Helical" evidence="1">
    <location>
        <begin position="68"/>
        <end position="86"/>
    </location>
</feature>
<dbReference type="AlphaFoldDB" id="A0A7W7ZUQ7"/>
<keyword evidence="1" id="KW-0472">Membrane</keyword>
<proteinExistence type="predicted"/>